<evidence type="ECO:0000313" key="2">
    <source>
        <dbReference type="EMBL" id="TDM16423.1"/>
    </source>
</evidence>
<dbReference type="Proteomes" id="UP000194154">
    <property type="component" value="Chromosome"/>
</dbReference>
<dbReference type="EMBL" id="CP021059">
    <property type="protein sequence ID" value="ARQ08004.1"/>
    <property type="molecule type" value="Genomic_DNA"/>
</dbReference>
<dbReference type="Pfam" id="PF05991">
    <property type="entry name" value="NYN_YacP"/>
    <property type="match status" value="1"/>
</dbReference>
<accession>A0A1W7AEH8</accession>
<dbReference type="GeneID" id="35296494"/>
<dbReference type="AlphaFoldDB" id="A0A1W7AEH8"/>
<dbReference type="STRING" id="1855823.MCCS_24270"/>
<dbReference type="PANTHER" id="PTHR34547">
    <property type="entry name" value="YACP-LIKE NYN DOMAIN PROTEIN"/>
    <property type="match status" value="1"/>
</dbReference>
<reference evidence="2 4" key="3">
    <citation type="submission" date="2019-01" db="EMBL/GenBank/DDBJ databases">
        <title>Draft genome sequences of Macrococcus caseolyticus, Macrococcus canis, Macrococcus bohemicus and Macrococcus goetzii.</title>
        <authorList>
            <person name="Mazhar S."/>
            <person name="Altermann E."/>
            <person name="Hill C."/>
            <person name="Mcauliffe O."/>
        </authorList>
    </citation>
    <scope>NUCLEOTIDE SEQUENCE [LARGE SCALE GENOMIC DNA]</scope>
    <source>
        <strain evidence="2 4">DPC7162</strain>
    </source>
</reference>
<dbReference type="KEGG" id="mcak:MCCS_24270"/>
<dbReference type="PANTHER" id="PTHR34547:SF1">
    <property type="entry name" value="YACP-LIKE NYN DOMAIN PROTEIN"/>
    <property type="match status" value="1"/>
</dbReference>
<dbReference type="OrthoDB" id="9792160at2"/>
<gene>
    <name evidence="2" type="ORF">ETI04_09090</name>
    <name evidence="1" type="ORF">MCCS_24270</name>
</gene>
<reference evidence="1" key="2">
    <citation type="submission" date="2017-04" db="EMBL/GenBank/DDBJ databases">
        <authorList>
            <person name="Afonso C.L."/>
            <person name="Miller P.J."/>
            <person name="Scott M.A."/>
            <person name="Spackman E."/>
            <person name="Goraichik I."/>
            <person name="Dimitrov K.M."/>
            <person name="Suarez D.L."/>
            <person name="Swayne D.E."/>
        </authorList>
    </citation>
    <scope>NUCLEOTIDE SEQUENCE</scope>
    <source>
        <strain evidence="1">KM45013</strain>
    </source>
</reference>
<dbReference type="RefSeq" id="WP_086043523.1">
    <property type="nucleotide sequence ID" value="NZ_CBCRZA010000008.1"/>
</dbReference>
<name>A0A1W7AEH8_9STAP</name>
<reference evidence="1 3" key="1">
    <citation type="journal article" date="2017" name="Int. J. Syst. Evol. Microbiol.">
        <title>Macrococcus canis sp. nov., a skin bacterium associated with infections in dogs.</title>
        <authorList>
            <person name="Gobeli Brawand S."/>
            <person name="Cotting K."/>
            <person name="Gomez-Sanz E."/>
            <person name="Collaud A."/>
            <person name="Thomann A."/>
            <person name="Brodard I."/>
            <person name="Rodriguez-Campos S."/>
            <person name="Strauss C."/>
            <person name="Perreten V."/>
        </authorList>
    </citation>
    <scope>NUCLEOTIDE SEQUENCE [LARGE SCALE GENOMIC DNA]</scope>
    <source>
        <strain evidence="1 3">KM45013</strain>
    </source>
</reference>
<sequence>MKEFYTIIDGYNVIGQSQHLSAIASESLEEARMKLLLELANYNARIEDDVIVVFDAYDVKSHEQEELFHGIRVIYSKENETADAVIERLTFELYNKHITTIKVVTSDMSEQHAIFGSGALRVPSREFIANLEEEKIIVEKDMKQMHEVKPRTRIMLDDETLQKLERIRRGKQ</sequence>
<dbReference type="EMBL" id="SDQG01000005">
    <property type="protein sequence ID" value="TDM16423.1"/>
    <property type="molecule type" value="Genomic_DNA"/>
</dbReference>
<proteinExistence type="predicted"/>
<evidence type="ECO:0000313" key="1">
    <source>
        <dbReference type="EMBL" id="ARQ08004.1"/>
    </source>
</evidence>
<dbReference type="Proteomes" id="UP000294865">
    <property type="component" value="Unassembled WGS sequence"/>
</dbReference>
<keyword evidence="3" id="KW-1185">Reference proteome</keyword>
<evidence type="ECO:0000313" key="4">
    <source>
        <dbReference type="Proteomes" id="UP000294865"/>
    </source>
</evidence>
<dbReference type="InterPro" id="IPR010298">
    <property type="entry name" value="YacP-like"/>
</dbReference>
<organism evidence="1 3">
    <name type="scientific">Macrococcoides canis</name>
    <dbReference type="NCBI Taxonomy" id="1855823"/>
    <lineage>
        <taxon>Bacteria</taxon>
        <taxon>Bacillati</taxon>
        <taxon>Bacillota</taxon>
        <taxon>Bacilli</taxon>
        <taxon>Bacillales</taxon>
        <taxon>Staphylococcaceae</taxon>
        <taxon>Macrococcoides</taxon>
    </lineage>
</organism>
<dbReference type="CDD" id="cd10912">
    <property type="entry name" value="PIN_YacP-like"/>
    <property type="match status" value="1"/>
</dbReference>
<protein>
    <submittedName>
        <fullName evidence="2">NYN domain-containing protein</fullName>
    </submittedName>
    <submittedName>
        <fullName evidence="1">YacP-like NYN domain protein</fullName>
    </submittedName>
</protein>
<evidence type="ECO:0000313" key="3">
    <source>
        <dbReference type="Proteomes" id="UP000194154"/>
    </source>
</evidence>